<evidence type="ECO:0000313" key="2">
    <source>
        <dbReference type="EMBL" id="QII09424.1"/>
    </source>
</evidence>
<name>Q1PV88_KUEST</name>
<evidence type="ECO:0000313" key="1">
    <source>
        <dbReference type="EMBL" id="CAJ71141.1"/>
    </source>
</evidence>
<proteinExistence type="predicted"/>
<dbReference type="Proteomes" id="UP000501926">
    <property type="component" value="Chromosome"/>
</dbReference>
<reference evidence="1" key="1">
    <citation type="journal article" date="2006" name="Nature">
        <title>Deciphering the evolution and metabolism of an anammox bacterium from a community genome.</title>
        <authorList>
            <person name="Strous M."/>
            <person name="Pelletier E."/>
            <person name="Mangenot S."/>
            <person name="Rattei T."/>
            <person name="Lehner A."/>
            <person name="Taylor M.W."/>
            <person name="Horn M."/>
            <person name="Daims H."/>
            <person name="Bartol-Mavel D."/>
            <person name="Wincker P."/>
            <person name="Barbe V."/>
            <person name="Fonknechten N."/>
            <person name="Vallenet D."/>
            <person name="Segurens B."/>
            <person name="Schenowitz-Truong C."/>
            <person name="Medigue C."/>
            <person name="Collingro A."/>
            <person name="Snel B."/>
            <person name="Dutilh B.E."/>
            <person name="OpDenCamp H.J.M."/>
            <person name="vanDerDrift C."/>
            <person name="Cirpus I."/>
            <person name="vanDePas-Schoonen K.T."/>
            <person name="Harhangi H.R."/>
            <person name="vanNiftrik L."/>
            <person name="Schmid M."/>
            <person name="Keltjens J."/>
            <person name="vanDeVossenberg J."/>
            <person name="Kartal B."/>
            <person name="Meier H."/>
            <person name="Frishman D."/>
            <person name="Huynen M.A."/>
            <person name="Mewes H."/>
            <person name="Weissenbach J."/>
            <person name="Jetten M.S.M."/>
            <person name="Wagner M."/>
            <person name="LePaslier D."/>
        </authorList>
    </citation>
    <scope>NUCLEOTIDE SEQUENCE</scope>
</reference>
<gene>
    <name evidence="2" type="ORF">KsCSTR_00450</name>
    <name evidence="1" type="ORF">kustc0396</name>
</gene>
<accession>Q1PV88</accession>
<reference evidence="2 3" key="3">
    <citation type="submission" date="2020-02" db="EMBL/GenBank/DDBJ databases">
        <title>Newly sequenced genome of strain CSTR1 showed variability in Candidatus Kuenenia stuttgartiensis genomes.</title>
        <authorList>
            <person name="Ding C."/>
            <person name="Adrian L."/>
        </authorList>
    </citation>
    <scope>NUCLEOTIDE SEQUENCE [LARGE SCALE GENOMIC DNA]</scope>
    <source>
        <strain evidence="2 3">CSTR1</strain>
    </source>
</reference>
<dbReference type="EMBL" id="CP049055">
    <property type="protein sequence ID" value="QII09424.1"/>
    <property type="molecule type" value="Genomic_DNA"/>
</dbReference>
<protein>
    <submittedName>
        <fullName evidence="1">Uncharacterized protein</fullName>
    </submittedName>
</protein>
<dbReference type="AlphaFoldDB" id="Q1PV88"/>
<sequence length="73" mass="8348">MARTSSACPWSCANGATSNFHTDKRSLSVPPKTKLQHIFKKLNCYECFELNNHMAMVKIKNANDFDRDFCAYV</sequence>
<organism evidence="1">
    <name type="scientific">Kuenenia stuttgartiensis</name>
    <dbReference type="NCBI Taxonomy" id="174633"/>
    <lineage>
        <taxon>Bacteria</taxon>
        <taxon>Pseudomonadati</taxon>
        <taxon>Planctomycetota</taxon>
        <taxon>Candidatus Brocadiia</taxon>
        <taxon>Candidatus Brocadiales</taxon>
        <taxon>Candidatus Brocadiaceae</taxon>
        <taxon>Candidatus Kuenenia</taxon>
    </lineage>
</organism>
<reference evidence="1" key="2">
    <citation type="submission" date="2006-01" db="EMBL/GenBank/DDBJ databases">
        <authorList>
            <person name="Genoscope"/>
        </authorList>
    </citation>
    <scope>NUCLEOTIDE SEQUENCE</scope>
</reference>
<evidence type="ECO:0000313" key="3">
    <source>
        <dbReference type="Proteomes" id="UP000501926"/>
    </source>
</evidence>
<dbReference type="EMBL" id="CT573073">
    <property type="protein sequence ID" value="CAJ71141.1"/>
    <property type="molecule type" value="Genomic_DNA"/>
</dbReference>